<accession>A0A1F7JAM5</accession>
<name>A0A1F7JAM5_9BACT</name>
<evidence type="ECO:0000313" key="1">
    <source>
        <dbReference type="EMBL" id="OGK52650.1"/>
    </source>
</evidence>
<dbReference type="Proteomes" id="UP000178857">
    <property type="component" value="Unassembled WGS sequence"/>
</dbReference>
<comment type="caution">
    <text evidence="1">The sequence shown here is derived from an EMBL/GenBank/DDBJ whole genome shotgun (WGS) entry which is preliminary data.</text>
</comment>
<dbReference type="AlphaFoldDB" id="A0A1F7JAM5"/>
<protein>
    <submittedName>
        <fullName evidence="1">Uncharacterized protein</fullName>
    </submittedName>
</protein>
<organism evidence="1 2">
    <name type="scientific">Candidatus Roizmanbacteria bacterium RIFCSPLOWO2_01_FULL_44_13</name>
    <dbReference type="NCBI Taxonomy" id="1802069"/>
    <lineage>
        <taxon>Bacteria</taxon>
        <taxon>Candidatus Roizmaniibacteriota</taxon>
    </lineage>
</organism>
<reference evidence="1 2" key="1">
    <citation type="journal article" date="2016" name="Nat. Commun.">
        <title>Thousands of microbial genomes shed light on interconnected biogeochemical processes in an aquifer system.</title>
        <authorList>
            <person name="Anantharaman K."/>
            <person name="Brown C.T."/>
            <person name="Hug L.A."/>
            <person name="Sharon I."/>
            <person name="Castelle C.J."/>
            <person name="Probst A.J."/>
            <person name="Thomas B.C."/>
            <person name="Singh A."/>
            <person name="Wilkins M.J."/>
            <person name="Karaoz U."/>
            <person name="Brodie E.L."/>
            <person name="Williams K.H."/>
            <person name="Hubbard S.S."/>
            <person name="Banfield J.F."/>
        </authorList>
    </citation>
    <scope>NUCLEOTIDE SEQUENCE [LARGE SCALE GENOMIC DNA]</scope>
</reference>
<evidence type="ECO:0000313" key="2">
    <source>
        <dbReference type="Proteomes" id="UP000178857"/>
    </source>
</evidence>
<proteinExistence type="predicted"/>
<dbReference type="EMBL" id="MGAT01000017">
    <property type="protein sequence ID" value="OGK52650.1"/>
    <property type="molecule type" value="Genomic_DNA"/>
</dbReference>
<sequence length="179" mass="20651">MVEAKTDKKIGLSAPSFFPQFYYLLLSLLKIKIVNELTDEREIKKLAYQLIESMTNSSSEIEKLSPEEFDKFINTRRVRRLPLEKNAKEKVYSQGMHVYLPLTNGVVSFVNGNVYDPKPFESLVLVLPGDVHRHISRNGTEPAIVLTMNTFCLTWGHKVKFNAPNSERFPSIKRHIRIK</sequence>
<gene>
    <name evidence="1" type="ORF">A2970_01350</name>
</gene>